<keyword evidence="4" id="KW-1185">Reference proteome</keyword>
<dbReference type="AlphaFoldDB" id="A0AAJ6YVP5"/>
<gene>
    <name evidence="5" type="primary">LOC105368062</name>
</gene>
<dbReference type="GO" id="GO:0006355">
    <property type="term" value="P:regulation of DNA-templated transcription"/>
    <property type="evidence" value="ECO:0007669"/>
    <property type="project" value="InterPro"/>
</dbReference>
<dbReference type="Gene3D" id="1.10.1240.40">
    <property type="entry name" value="ENT domain"/>
    <property type="match status" value="1"/>
</dbReference>
<dbReference type="InterPro" id="IPR036142">
    <property type="entry name" value="ENT_dom-like_sf"/>
</dbReference>
<dbReference type="PANTHER" id="PTHR16500">
    <property type="entry name" value="BRCA2-INTERACTING TRANSCRIPTIONAL REPRESSOR EMSY"/>
    <property type="match status" value="1"/>
</dbReference>
<reference evidence="5" key="1">
    <citation type="submission" date="2025-08" db="UniProtKB">
        <authorList>
            <consortium name="RefSeq"/>
        </authorList>
    </citation>
    <scope>IDENTIFICATION</scope>
</reference>
<sequence>MSQDECKKYLRFLELDAYAKIVSALRAQGPLTEVKQKLLENLATVLHISNDRHQAEIRRAVNDDKLSIIAEKLFGPNTDTEWTVEGRRIIPLLTRLKGRTAFTTFANSLSLTTGIANERQPQFQRQKDVKFESESYYDSKFGKKILNNEGENSFTSRKRKRLSQEISALNNGIYTHPSTSDNKISIKILNSTKSFSPTRLIMDQCTTNRQKIENNKLDQCRKHQNRDIRKLS</sequence>
<accession>A0AAJ6YVP5</accession>
<dbReference type="PROSITE" id="PS51138">
    <property type="entry name" value="ENT"/>
    <property type="match status" value="1"/>
</dbReference>
<evidence type="ECO:0000259" key="3">
    <source>
        <dbReference type="PROSITE" id="PS51138"/>
    </source>
</evidence>
<evidence type="ECO:0000256" key="2">
    <source>
        <dbReference type="ARBA" id="ARBA00023242"/>
    </source>
</evidence>
<dbReference type="SUPFAM" id="SSF158639">
    <property type="entry name" value="ENT-like"/>
    <property type="match status" value="1"/>
</dbReference>
<feature type="domain" description="ENT" evidence="3">
    <location>
        <begin position="6"/>
        <end position="90"/>
    </location>
</feature>
<evidence type="ECO:0000313" key="4">
    <source>
        <dbReference type="Proteomes" id="UP000695007"/>
    </source>
</evidence>
<dbReference type="RefSeq" id="XP_011505307.1">
    <property type="nucleotide sequence ID" value="XM_011507005.1"/>
</dbReference>
<proteinExistence type="predicted"/>
<dbReference type="SMART" id="SM01191">
    <property type="entry name" value="ENT"/>
    <property type="match status" value="1"/>
</dbReference>
<dbReference type="InterPro" id="IPR033482">
    <property type="entry name" value="EMSY"/>
</dbReference>
<name>A0AAJ6YVP5_9HYME</name>
<protein>
    <submittedName>
        <fullName evidence="5">Protein EMSY</fullName>
    </submittedName>
</protein>
<evidence type="ECO:0000256" key="1">
    <source>
        <dbReference type="ARBA" id="ARBA00004123"/>
    </source>
</evidence>
<comment type="subcellular location">
    <subcellularLocation>
        <location evidence="1">Nucleus</location>
    </subcellularLocation>
</comment>
<dbReference type="InterPro" id="IPR005491">
    <property type="entry name" value="ENT_dom"/>
</dbReference>
<evidence type="ECO:0000313" key="5">
    <source>
        <dbReference type="RefSeq" id="XP_011505307.1"/>
    </source>
</evidence>
<organism evidence="4 5">
    <name type="scientific">Ceratosolen solmsi marchali</name>
    <dbReference type="NCBI Taxonomy" id="326594"/>
    <lineage>
        <taxon>Eukaryota</taxon>
        <taxon>Metazoa</taxon>
        <taxon>Ecdysozoa</taxon>
        <taxon>Arthropoda</taxon>
        <taxon>Hexapoda</taxon>
        <taxon>Insecta</taxon>
        <taxon>Pterygota</taxon>
        <taxon>Neoptera</taxon>
        <taxon>Endopterygota</taxon>
        <taxon>Hymenoptera</taxon>
        <taxon>Apocrita</taxon>
        <taxon>Proctotrupomorpha</taxon>
        <taxon>Chalcidoidea</taxon>
        <taxon>Agaonidae</taxon>
        <taxon>Agaoninae</taxon>
        <taxon>Ceratosolen</taxon>
    </lineage>
</organism>
<dbReference type="Pfam" id="PF03735">
    <property type="entry name" value="ENT"/>
    <property type="match status" value="1"/>
</dbReference>
<keyword evidence="2" id="KW-0539">Nucleus</keyword>
<dbReference type="PANTHER" id="PTHR16500:SF3">
    <property type="entry name" value="BRCA2-INTERACTING TRANSCRIPTIONAL REPRESSOR EMSY"/>
    <property type="match status" value="1"/>
</dbReference>
<dbReference type="Proteomes" id="UP000695007">
    <property type="component" value="Unplaced"/>
</dbReference>
<dbReference type="KEGG" id="csol:105368062"/>
<dbReference type="GeneID" id="105368062"/>
<dbReference type="GO" id="GO:0005654">
    <property type="term" value="C:nucleoplasm"/>
    <property type="evidence" value="ECO:0007669"/>
    <property type="project" value="TreeGrafter"/>
</dbReference>